<feature type="transmembrane region" description="Helical" evidence="1">
    <location>
        <begin position="66"/>
        <end position="91"/>
    </location>
</feature>
<proteinExistence type="predicted"/>
<keyword evidence="1" id="KW-0812">Transmembrane</keyword>
<dbReference type="EMBL" id="CAJVCH010073648">
    <property type="protein sequence ID" value="CAG7720786.1"/>
    <property type="molecule type" value="Genomic_DNA"/>
</dbReference>
<keyword evidence="3" id="KW-1185">Reference proteome</keyword>
<reference evidence="2" key="1">
    <citation type="submission" date="2021-06" db="EMBL/GenBank/DDBJ databases">
        <authorList>
            <person name="Hodson N. C."/>
            <person name="Mongue J. A."/>
            <person name="Jaron S. K."/>
        </authorList>
    </citation>
    <scope>NUCLEOTIDE SEQUENCE</scope>
</reference>
<evidence type="ECO:0000256" key="1">
    <source>
        <dbReference type="SAM" id="Phobius"/>
    </source>
</evidence>
<dbReference type="AlphaFoldDB" id="A0A8J2JIE1"/>
<dbReference type="Proteomes" id="UP000708208">
    <property type="component" value="Unassembled WGS sequence"/>
</dbReference>
<keyword evidence="1" id="KW-1133">Transmembrane helix</keyword>
<comment type="caution">
    <text evidence="2">The sequence shown here is derived from an EMBL/GenBank/DDBJ whole genome shotgun (WGS) entry which is preliminary data.</text>
</comment>
<sequence length="190" mass="22318">MLQTLKNIYIYLVNDWNTSGWKIRMVARVHMLNAIACELLYTYWMFGLPKGWDPSMPAYGPFTPRHFRIFCFFVYNISWFINCGQFFNGLLLYGCVDVGIKEKDITRETIQFYIFFSAVFIFISVLKFGMLFIYLDLGIVFSTLMTVPEIFGLVMGIVIVYLFTHELTRMERIEDKSTYVIGKNGKIIFN</sequence>
<organism evidence="2 3">
    <name type="scientific">Allacma fusca</name>
    <dbReference type="NCBI Taxonomy" id="39272"/>
    <lineage>
        <taxon>Eukaryota</taxon>
        <taxon>Metazoa</taxon>
        <taxon>Ecdysozoa</taxon>
        <taxon>Arthropoda</taxon>
        <taxon>Hexapoda</taxon>
        <taxon>Collembola</taxon>
        <taxon>Symphypleona</taxon>
        <taxon>Sminthuridae</taxon>
        <taxon>Allacma</taxon>
    </lineage>
</organism>
<evidence type="ECO:0000313" key="2">
    <source>
        <dbReference type="EMBL" id="CAG7720786.1"/>
    </source>
</evidence>
<feature type="transmembrane region" description="Helical" evidence="1">
    <location>
        <begin position="29"/>
        <end position="46"/>
    </location>
</feature>
<protein>
    <submittedName>
        <fullName evidence="2">Uncharacterized protein</fullName>
    </submittedName>
</protein>
<feature type="transmembrane region" description="Helical" evidence="1">
    <location>
        <begin position="112"/>
        <end position="133"/>
    </location>
</feature>
<keyword evidence="1" id="KW-0472">Membrane</keyword>
<gene>
    <name evidence="2" type="ORF">AFUS01_LOCUS10041</name>
</gene>
<name>A0A8J2JIE1_9HEXA</name>
<feature type="transmembrane region" description="Helical" evidence="1">
    <location>
        <begin position="139"/>
        <end position="163"/>
    </location>
</feature>
<evidence type="ECO:0000313" key="3">
    <source>
        <dbReference type="Proteomes" id="UP000708208"/>
    </source>
</evidence>
<accession>A0A8J2JIE1</accession>